<dbReference type="EC" id="2.7.4.16" evidence="2"/>
<feature type="binding site" evidence="2">
    <location>
        <position position="74"/>
    </location>
    <ligand>
        <name>Mg(2+)</name>
        <dbReference type="ChEBI" id="CHEBI:18420"/>
        <label>2</label>
    </ligand>
</feature>
<feature type="binding site" evidence="2">
    <location>
        <position position="29"/>
    </location>
    <ligand>
        <name>Mg(2+)</name>
        <dbReference type="ChEBI" id="CHEBI:18420"/>
        <label>3</label>
    </ligand>
</feature>
<dbReference type="SUPFAM" id="SSF55326">
    <property type="entry name" value="PurM N-terminal domain-like"/>
    <property type="match status" value="1"/>
</dbReference>
<feature type="binding site" evidence="2">
    <location>
        <position position="215"/>
    </location>
    <ligand>
        <name>ATP</name>
        <dbReference type="ChEBI" id="CHEBI:30616"/>
    </ligand>
</feature>
<comment type="caution">
    <text evidence="2">Lacks conserved residue(s) required for the propagation of feature annotation.</text>
</comment>
<feature type="binding site" evidence="2">
    <location>
        <position position="216"/>
    </location>
    <ligand>
        <name>Mg(2+)</name>
        <dbReference type="ChEBI" id="CHEBI:18420"/>
        <label>5</label>
    </ligand>
</feature>
<feature type="binding site" evidence="2">
    <location>
        <position position="213"/>
    </location>
    <ligand>
        <name>Mg(2+)</name>
        <dbReference type="ChEBI" id="CHEBI:18420"/>
        <label>3</label>
    </ligand>
</feature>
<dbReference type="NCBIfam" id="TIGR01379">
    <property type="entry name" value="thiL"/>
    <property type="match status" value="1"/>
</dbReference>
<feature type="binding site" evidence="2">
    <location>
        <position position="74"/>
    </location>
    <ligand>
        <name>Mg(2+)</name>
        <dbReference type="ChEBI" id="CHEBI:18420"/>
        <label>4</label>
    </ligand>
</feature>
<feature type="binding site" evidence="2">
    <location>
        <position position="74"/>
    </location>
    <ligand>
        <name>Mg(2+)</name>
        <dbReference type="ChEBI" id="CHEBI:18420"/>
        <label>3</label>
    </ligand>
</feature>
<dbReference type="GO" id="GO:0009030">
    <property type="term" value="F:thiamine-phosphate kinase activity"/>
    <property type="evidence" value="ECO:0007669"/>
    <property type="project" value="UniProtKB-UniRule"/>
</dbReference>
<dbReference type="PIRSF" id="PIRSF005303">
    <property type="entry name" value="Thiam_monoph_kin"/>
    <property type="match status" value="1"/>
</dbReference>
<comment type="caution">
    <text evidence="5">The sequence shown here is derived from an EMBL/GenBank/DDBJ whole genome shotgun (WGS) entry which is preliminary data.</text>
</comment>
<feature type="binding site" evidence="2">
    <location>
        <position position="314"/>
    </location>
    <ligand>
        <name>substrate</name>
    </ligand>
</feature>
<keyword evidence="2" id="KW-0547">Nucleotide-binding</keyword>
<dbReference type="Pfam" id="PF02769">
    <property type="entry name" value="AIRS_C"/>
    <property type="match status" value="1"/>
</dbReference>
<dbReference type="InterPro" id="IPR010918">
    <property type="entry name" value="PurM-like_C_dom"/>
</dbReference>
<reference evidence="5" key="1">
    <citation type="journal article" date="2020" name="Biotechnol. Biofuels">
        <title>New insights from the biogas microbiome by comprehensive genome-resolved metagenomics of nearly 1600 species originating from multiple anaerobic digesters.</title>
        <authorList>
            <person name="Campanaro S."/>
            <person name="Treu L."/>
            <person name="Rodriguez-R L.M."/>
            <person name="Kovalovszki A."/>
            <person name="Ziels R.M."/>
            <person name="Maus I."/>
            <person name="Zhu X."/>
            <person name="Kougias P.G."/>
            <person name="Basile A."/>
            <person name="Luo G."/>
            <person name="Schluter A."/>
            <person name="Konstantinidis K.T."/>
            <person name="Angelidaki I."/>
        </authorList>
    </citation>
    <scope>NUCLEOTIDE SEQUENCE</scope>
    <source>
        <strain evidence="5">AS06rmzACSIP_7</strain>
    </source>
</reference>
<dbReference type="GO" id="GO:0009229">
    <property type="term" value="P:thiamine diphosphate biosynthetic process"/>
    <property type="evidence" value="ECO:0007669"/>
    <property type="project" value="UniProtKB-UniRule"/>
</dbReference>
<feature type="binding site" evidence="2">
    <location>
        <position position="122"/>
    </location>
    <ligand>
        <name>Mg(2+)</name>
        <dbReference type="ChEBI" id="CHEBI:18420"/>
        <label>1</label>
    </ligand>
</feature>
<dbReference type="GO" id="GO:0000287">
    <property type="term" value="F:magnesium ion binding"/>
    <property type="evidence" value="ECO:0007669"/>
    <property type="project" value="UniProtKB-UniRule"/>
</dbReference>
<evidence type="ECO:0000256" key="2">
    <source>
        <dbReference type="HAMAP-Rule" id="MF_02128"/>
    </source>
</evidence>
<feature type="binding site" evidence="2">
    <location>
        <position position="104"/>
    </location>
    <ligand>
        <name>ATP</name>
        <dbReference type="ChEBI" id="CHEBI:30616"/>
    </ligand>
</feature>
<keyword evidence="2" id="KW-0479">Metal-binding</keyword>
<gene>
    <name evidence="2 5" type="primary">thiL</name>
    <name evidence="5" type="ORF">GXY80_07990</name>
</gene>
<dbReference type="InterPro" id="IPR036676">
    <property type="entry name" value="PurM-like_C_sf"/>
</dbReference>
<dbReference type="SUPFAM" id="SSF56042">
    <property type="entry name" value="PurM C-terminal domain-like"/>
    <property type="match status" value="1"/>
</dbReference>
<dbReference type="EMBL" id="JAAYEE010000130">
    <property type="protein sequence ID" value="NLW35406.1"/>
    <property type="molecule type" value="Genomic_DNA"/>
</dbReference>
<dbReference type="Gene3D" id="3.30.1330.10">
    <property type="entry name" value="PurM-like, N-terminal domain"/>
    <property type="match status" value="1"/>
</dbReference>
<keyword evidence="2" id="KW-0067">ATP-binding</keyword>
<dbReference type="CDD" id="cd02194">
    <property type="entry name" value="ThiL"/>
    <property type="match status" value="1"/>
</dbReference>
<feature type="binding site" evidence="2">
    <location>
        <position position="148"/>
    </location>
    <ligand>
        <name>ATP</name>
        <dbReference type="ChEBI" id="CHEBI:30616"/>
    </ligand>
</feature>
<feature type="binding site" evidence="2">
    <location>
        <position position="45"/>
    </location>
    <ligand>
        <name>Mg(2+)</name>
        <dbReference type="ChEBI" id="CHEBI:18420"/>
        <label>2</label>
    </ligand>
</feature>
<accession>A0A971M5C6</accession>
<keyword evidence="1 2" id="KW-0784">Thiamine biosynthesis</keyword>
<dbReference type="PANTHER" id="PTHR30270:SF0">
    <property type="entry name" value="THIAMINE-MONOPHOSPHATE KINASE"/>
    <property type="match status" value="1"/>
</dbReference>
<evidence type="ECO:0000259" key="3">
    <source>
        <dbReference type="Pfam" id="PF00586"/>
    </source>
</evidence>
<organism evidence="5 6">
    <name type="scientific">Syntrophorhabdus aromaticivorans</name>
    <dbReference type="NCBI Taxonomy" id="328301"/>
    <lineage>
        <taxon>Bacteria</taxon>
        <taxon>Pseudomonadati</taxon>
        <taxon>Thermodesulfobacteriota</taxon>
        <taxon>Syntrophorhabdia</taxon>
        <taxon>Syntrophorhabdales</taxon>
        <taxon>Syntrophorhabdaceae</taxon>
        <taxon>Syntrophorhabdus</taxon>
    </lineage>
</organism>
<dbReference type="PANTHER" id="PTHR30270">
    <property type="entry name" value="THIAMINE-MONOPHOSPHATE KINASE"/>
    <property type="match status" value="1"/>
</dbReference>
<dbReference type="HAMAP" id="MF_02128">
    <property type="entry name" value="TMP_kinase"/>
    <property type="match status" value="1"/>
</dbReference>
<feature type="binding site" evidence="2">
    <location>
        <position position="45"/>
    </location>
    <ligand>
        <name>Mg(2+)</name>
        <dbReference type="ChEBI" id="CHEBI:18420"/>
        <label>1</label>
    </ligand>
</feature>
<comment type="catalytic activity">
    <reaction evidence="2">
        <text>thiamine phosphate + ATP = thiamine diphosphate + ADP</text>
        <dbReference type="Rhea" id="RHEA:15913"/>
        <dbReference type="ChEBI" id="CHEBI:30616"/>
        <dbReference type="ChEBI" id="CHEBI:37575"/>
        <dbReference type="ChEBI" id="CHEBI:58937"/>
        <dbReference type="ChEBI" id="CHEBI:456216"/>
        <dbReference type="EC" id="2.7.4.16"/>
    </reaction>
</comment>
<feature type="binding site" evidence="2">
    <location>
        <position position="260"/>
    </location>
    <ligand>
        <name>substrate</name>
    </ligand>
</feature>
<comment type="similarity">
    <text evidence="2">Belongs to the thiamine-monophosphate kinase family.</text>
</comment>
<dbReference type="GO" id="GO:0009228">
    <property type="term" value="P:thiamine biosynthetic process"/>
    <property type="evidence" value="ECO:0007669"/>
    <property type="project" value="UniProtKB-KW"/>
</dbReference>
<evidence type="ECO:0000256" key="1">
    <source>
        <dbReference type="ARBA" id="ARBA00022977"/>
    </source>
</evidence>
<dbReference type="Proteomes" id="UP000777265">
    <property type="component" value="Unassembled WGS sequence"/>
</dbReference>
<keyword evidence="2 5" id="KW-0418">Kinase</keyword>
<evidence type="ECO:0000313" key="5">
    <source>
        <dbReference type="EMBL" id="NLW35406.1"/>
    </source>
</evidence>
<dbReference type="GO" id="GO:0005524">
    <property type="term" value="F:ATP binding"/>
    <property type="evidence" value="ECO:0007669"/>
    <property type="project" value="UniProtKB-UniRule"/>
</dbReference>
<comment type="miscellaneous">
    <text evidence="2">Reaction mechanism of ThiL seems to utilize a direct, inline transfer of the gamma-phosphate of ATP to TMP rather than a phosphorylated enzyme intermediate.</text>
</comment>
<proteinExistence type="inferred from homology"/>
<dbReference type="InterPro" id="IPR006283">
    <property type="entry name" value="ThiL-like"/>
</dbReference>
<feature type="domain" description="PurM-like N-terminal" evidence="3">
    <location>
        <begin position="27"/>
        <end position="140"/>
    </location>
</feature>
<comment type="pathway">
    <text evidence="2">Cofactor biosynthesis; thiamine diphosphate biosynthesis; thiamine diphosphate from thiamine phosphate: step 1/1.</text>
</comment>
<dbReference type="Gene3D" id="3.90.650.10">
    <property type="entry name" value="PurM-like C-terminal domain"/>
    <property type="match status" value="1"/>
</dbReference>
<feature type="binding site" evidence="2">
    <location>
        <begin position="121"/>
        <end position="122"/>
    </location>
    <ligand>
        <name>ATP</name>
        <dbReference type="ChEBI" id="CHEBI:30616"/>
    </ligand>
</feature>
<dbReference type="Pfam" id="PF00586">
    <property type="entry name" value="AIRS"/>
    <property type="match status" value="1"/>
</dbReference>
<keyword evidence="2 5" id="KW-0808">Transferase</keyword>
<comment type="function">
    <text evidence="2">Catalyzes the ATP-dependent phosphorylation of thiamine-monophosphate (TMP) to form thiamine-pyrophosphate (TPP), the active form of vitamin B1.</text>
</comment>
<dbReference type="InterPro" id="IPR036921">
    <property type="entry name" value="PurM-like_N_sf"/>
</dbReference>
<feature type="domain" description="PurM-like C-terminal" evidence="4">
    <location>
        <begin position="152"/>
        <end position="300"/>
    </location>
</feature>
<keyword evidence="2" id="KW-0460">Magnesium</keyword>
<evidence type="ECO:0000313" key="6">
    <source>
        <dbReference type="Proteomes" id="UP000777265"/>
    </source>
</evidence>
<dbReference type="AlphaFoldDB" id="A0A971M5C6"/>
<protein>
    <recommendedName>
        <fullName evidence="2">Thiamine-monophosphate kinase</fullName>
        <shortName evidence="2">TMP kinase</shortName>
        <shortName evidence="2">Thiamine-phosphate kinase</shortName>
        <ecNumber evidence="2">2.7.4.16</ecNumber>
    </recommendedName>
</protein>
<dbReference type="InterPro" id="IPR016188">
    <property type="entry name" value="PurM-like_N"/>
</dbReference>
<feature type="binding site" evidence="2">
    <location>
        <position position="52"/>
    </location>
    <ligand>
        <name>substrate</name>
    </ligand>
</feature>
<feature type="binding site" evidence="2">
    <location>
        <position position="29"/>
    </location>
    <ligand>
        <name>Mg(2+)</name>
        <dbReference type="ChEBI" id="CHEBI:18420"/>
        <label>4</label>
    </ligand>
</feature>
<reference evidence="5" key="2">
    <citation type="submission" date="2020-01" db="EMBL/GenBank/DDBJ databases">
        <authorList>
            <person name="Campanaro S."/>
        </authorList>
    </citation>
    <scope>NUCLEOTIDE SEQUENCE</scope>
    <source>
        <strain evidence="5">AS06rmzACSIP_7</strain>
    </source>
</reference>
<sequence length="321" mass="35826">MEISESTIIKGIRRFEAPSDKVIRGIGDDGAVVNIEQGSYVFVQDAMTEHVHFEFSFMDGYDIGRKAVYINISDILSMGALPLYFMVTIGIPAKMSYQDIQRIYRGMRQAAKEFDTLLVGGDTTETRTDFFIDVSMVGKVITRQYLGRNSAEEGDLVAVTGILGESAYGLSLLKEGRTGKGLTRFVKRYRAPRPPYAVWKELVKHDITRSMMDISDGLIIDLGKMMAESKKGARINLDQVPMPRLLRKEGKESLALAGGEDYQLLFTVPPDKREALSKIISMGFPVSVIGEIDRGKGVRLFEKGKEKKITQKGYEHFGDTV</sequence>
<name>A0A971M5C6_9BACT</name>
<evidence type="ECO:0000259" key="4">
    <source>
        <dbReference type="Pfam" id="PF02769"/>
    </source>
</evidence>